<evidence type="ECO:0000313" key="2">
    <source>
        <dbReference type="Proteomes" id="UP000193577"/>
    </source>
</evidence>
<protein>
    <submittedName>
        <fullName evidence="1">Uncharacterized protein</fullName>
    </submittedName>
</protein>
<accession>A0A7I7SI64</accession>
<organism evidence="1 2">
    <name type="scientific">Mycolicibacillus koreensis</name>
    <dbReference type="NCBI Taxonomy" id="1069220"/>
    <lineage>
        <taxon>Bacteria</taxon>
        <taxon>Bacillati</taxon>
        <taxon>Actinomycetota</taxon>
        <taxon>Actinomycetes</taxon>
        <taxon>Mycobacteriales</taxon>
        <taxon>Mycobacteriaceae</taxon>
        <taxon>Mycolicibacillus</taxon>
    </lineage>
</organism>
<gene>
    <name evidence="1" type="ORF">B8W67_07805</name>
</gene>
<dbReference type="RefSeq" id="WP_084228945.1">
    <property type="nucleotide sequence ID" value="NZ_AP022594.1"/>
</dbReference>
<evidence type="ECO:0000313" key="1">
    <source>
        <dbReference type="EMBL" id="OSC34235.1"/>
    </source>
</evidence>
<dbReference type="OrthoDB" id="4746900at2"/>
<dbReference type="AlphaFoldDB" id="A0A7I7SI64"/>
<keyword evidence="2" id="KW-1185">Reference proteome</keyword>
<reference evidence="1 2" key="1">
    <citation type="submission" date="2017-04" db="EMBL/GenBank/DDBJ databases">
        <title>The new phylogeny of genus Mycobacterium.</title>
        <authorList>
            <person name="Tortoli E."/>
            <person name="Trovato A."/>
            <person name="Cirillo D.M."/>
        </authorList>
    </citation>
    <scope>NUCLEOTIDE SEQUENCE [LARGE SCALE GENOMIC DNA]</scope>
    <source>
        <strain evidence="1 2">KCTC 19819</strain>
    </source>
</reference>
<comment type="caution">
    <text evidence="1">The sequence shown here is derived from an EMBL/GenBank/DDBJ whole genome shotgun (WGS) entry which is preliminary data.</text>
</comment>
<sequence>MRIWAVAGGLAAGVLAAVSAAVSAPVAHAGPMYGNYQLLIPERYDFHTWTWATARCVPTADDCVHISAIPMPIAKAFEYRTDAHLVDGRYTLAVDVPDGLRCGNVYYGPIIATHDVYSWDAATLQGTLESSFAAGCDGTPGGTRTYPFSLVRL</sequence>
<proteinExistence type="predicted"/>
<name>A0A7I7SI64_9MYCO</name>
<dbReference type="EMBL" id="NCXO01000012">
    <property type="protein sequence ID" value="OSC34235.1"/>
    <property type="molecule type" value="Genomic_DNA"/>
</dbReference>
<dbReference type="Proteomes" id="UP000193577">
    <property type="component" value="Unassembled WGS sequence"/>
</dbReference>